<accession>A0ABX1CMK3</accession>
<evidence type="ECO:0000313" key="1">
    <source>
        <dbReference type="EMBL" id="NJR77542.1"/>
    </source>
</evidence>
<dbReference type="EMBL" id="JAAVJH010000002">
    <property type="protein sequence ID" value="NJR77542.1"/>
    <property type="molecule type" value="Genomic_DNA"/>
</dbReference>
<evidence type="ECO:0000313" key="2">
    <source>
        <dbReference type="Proteomes" id="UP000732399"/>
    </source>
</evidence>
<proteinExistence type="predicted"/>
<name>A0ABX1CMK3_9SPHN</name>
<sequence>MHFLISTLAEYQTVFWRDVGVMLRDRGHGVSFLSFDDRSTAMLRGVDLEVFTIADESPSTETEGGLDEQFAAWGIQNVNFWLTHERFAFGLRDADAMQRKLATSLRMADRAIADIAARGRGTPLVVQELGGFLSVVGTFFASQRRGVAHWFVEPSFFRGHLYYLRDTFAAKRVEPSDHIDPAMDAYLRATLESGSIVIPQKDRHQYTSARRKIVNMRNAKRLAQKMVDKYVLRKRQEFGHIGSHVSTHAKMLVNSRRLSGEYGELDTAKPFVYYPLHVPGDMALTLRSPTYLDQTALIDFICRSVPLTHHVVIKEHPAMVGAFDARSLIALKRRYDHLVVLRPTTNNYAVMREADAVVTVNSKSGAEAGLLGKQVVVLGDAFYRDAPFAVSVDRLQDLPSALSDVLKPQAMRPAPDSAAAHRFFAGAWSSSYEGELYVATPTNVDRFTSGMIEAVS</sequence>
<gene>
    <name evidence="1" type="ORF">HBH26_02795</name>
</gene>
<reference evidence="1 2" key="1">
    <citation type="submission" date="2020-03" db="EMBL/GenBank/DDBJ databases">
        <authorList>
            <person name="Wang L."/>
            <person name="He N."/>
            <person name="Li Y."/>
            <person name="Fang Y."/>
            <person name="Zhang F."/>
        </authorList>
    </citation>
    <scope>NUCLEOTIDE SEQUENCE [LARGE SCALE GENOMIC DNA]</scope>
    <source>
        <strain evidence="1 2">36D10-4-7</strain>
    </source>
</reference>
<keyword evidence="2" id="KW-1185">Reference proteome</keyword>
<comment type="caution">
    <text evidence="1">The sequence shown here is derived from an EMBL/GenBank/DDBJ whole genome shotgun (WGS) entry which is preliminary data.</text>
</comment>
<dbReference type="InterPro" id="IPR007833">
    <property type="entry name" value="Capsule_polysaccharide_synth"/>
</dbReference>
<dbReference type="Pfam" id="PF05159">
    <property type="entry name" value="Capsule_synth"/>
    <property type="match status" value="1"/>
</dbReference>
<protein>
    <submittedName>
        <fullName evidence="1">Capsule biosynthesis protein</fullName>
    </submittedName>
</protein>
<organism evidence="1 2">
    <name type="scientific">Sphingomonas corticis</name>
    <dbReference type="NCBI Taxonomy" id="2722791"/>
    <lineage>
        <taxon>Bacteria</taxon>
        <taxon>Pseudomonadati</taxon>
        <taxon>Pseudomonadota</taxon>
        <taxon>Alphaproteobacteria</taxon>
        <taxon>Sphingomonadales</taxon>
        <taxon>Sphingomonadaceae</taxon>
        <taxon>Sphingomonas</taxon>
    </lineage>
</organism>
<dbReference type="RefSeq" id="WP_168133099.1">
    <property type="nucleotide sequence ID" value="NZ_JAAVJH010000002.1"/>
</dbReference>
<dbReference type="Proteomes" id="UP000732399">
    <property type="component" value="Unassembled WGS sequence"/>
</dbReference>